<proteinExistence type="predicted"/>
<protein>
    <submittedName>
        <fullName evidence="1">Uncharacterized protein</fullName>
    </submittedName>
</protein>
<dbReference type="AlphaFoldDB" id="A0A4Q1JHJ5"/>
<sequence length="78" mass="8908">MSVKKIKGQLLCDTCGSDNHFETNDDKTYVKCHACGREYFGGYNELLELNKANIEERAKAEGKKIVEDKLKDILKKLK</sequence>
<accession>A0A4Q1JHJ5</accession>
<name>A0A4Q1JHJ5_9BACT</name>
<organism evidence="1 2">
    <name type="scientific">Ancylomarina salipaludis</name>
    <dbReference type="NCBI Taxonomy" id="2501299"/>
    <lineage>
        <taxon>Bacteria</taxon>
        <taxon>Pseudomonadati</taxon>
        <taxon>Bacteroidota</taxon>
        <taxon>Bacteroidia</taxon>
        <taxon>Marinilabiliales</taxon>
        <taxon>Marinifilaceae</taxon>
        <taxon>Ancylomarina</taxon>
    </lineage>
</organism>
<dbReference type="RefSeq" id="WP_129255804.1">
    <property type="nucleotide sequence ID" value="NZ_SAXA01000027.1"/>
</dbReference>
<reference evidence="1 2" key="1">
    <citation type="submission" date="2019-01" db="EMBL/GenBank/DDBJ databases">
        <title>Ancylomarina salipaludis sp. nov., isolated from a salt marsh.</title>
        <authorList>
            <person name="Yoon J.-H."/>
        </authorList>
    </citation>
    <scope>NUCLEOTIDE SEQUENCE [LARGE SCALE GENOMIC DNA]</scope>
    <source>
        <strain evidence="1 2">SHSM-M15</strain>
    </source>
</reference>
<gene>
    <name evidence="1" type="ORF">EO244_16580</name>
</gene>
<dbReference type="EMBL" id="SAXA01000027">
    <property type="protein sequence ID" value="RXQ87256.1"/>
    <property type="molecule type" value="Genomic_DNA"/>
</dbReference>
<evidence type="ECO:0000313" key="2">
    <source>
        <dbReference type="Proteomes" id="UP000289703"/>
    </source>
</evidence>
<dbReference type="OrthoDB" id="7597037at2"/>
<evidence type="ECO:0000313" key="1">
    <source>
        <dbReference type="EMBL" id="RXQ87256.1"/>
    </source>
</evidence>
<comment type="caution">
    <text evidence="1">The sequence shown here is derived from an EMBL/GenBank/DDBJ whole genome shotgun (WGS) entry which is preliminary data.</text>
</comment>
<keyword evidence="2" id="KW-1185">Reference proteome</keyword>
<dbReference type="Proteomes" id="UP000289703">
    <property type="component" value="Unassembled WGS sequence"/>
</dbReference>